<dbReference type="EMBL" id="LKTM01000372">
    <property type="protein sequence ID" value="KQH75552.1"/>
    <property type="molecule type" value="Genomic_DNA"/>
</dbReference>
<reference evidence="2 3" key="1">
    <citation type="submission" date="2015-10" db="EMBL/GenBank/DDBJ databases">
        <title>Mycobacterium gordonae draft genome assembly.</title>
        <authorList>
            <person name="Ustinova V."/>
            <person name="Smirnova T."/>
            <person name="Blagodatskikh K."/>
            <person name="Varlamov D."/>
            <person name="Larionova E."/>
            <person name="Chernousova L."/>
        </authorList>
    </citation>
    <scope>NUCLEOTIDE SEQUENCE [LARGE SCALE GENOMIC DNA]</scope>
    <source>
        <strain evidence="2 3">CTRI 14-8773</strain>
    </source>
</reference>
<organism evidence="2 3">
    <name type="scientific">Mycobacterium gordonae</name>
    <dbReference type="NCBI Taxonomy" id="1778"/>
    <lineage>
        <taxon>Bacteria</taxon>
        <taxon>Bacillati</taxon>
        <taxon>Actinomycetota</taxon>
        <taxon>Actinomycetes</taxon>
        <taxon>Mycobacteriales</taxon>
        <taxon>Mycobacteriaceae</taxon>
        <taxon>Mycobacterium</taxon>
    </lineage>
</organism>
<evidence type="ECO:0000256" key="1">
    <source>
        <dbReference type="SAM" id="Phobius"/>
    </source>
</evidence>
<keyword evidence="1" id="KW-0812">Transmembrane</keyword>
<dbReference type="RefSeq" id="WP_055581406.1">
    <property type="nucleotide sequence ID" value="NZ_LKTM01000372.1"/>
</dbReference>
<dbReference type="AlphaFoldDB" id="A0A0Q2U4A4"/>
<proteinExistence type="predicted"/>
<accession>A0A0Q2U4A4</accession>
<comment type="caution">
    <text evidence="2">The sequence shown here is derived from an EMBL/GenBank/DDBJ whole genome shotgun (WGS) entry which is preliminary data.</text>
</comment>
<feature type="transmembrane region" description="Helical" evidence="1">
    <location>
        <begin position="33"/>
        <end position="53"/>
    </location>
</feature>
<gene>
    <name evidence="2" type="ORF">AO501_25065</name>
</gene>
<protein>
    <submittedName>
        <fullName evidence="2">Uncharacterized protein</fullName>
    </submittedName>
</protein>
<keyword evidence="1" id="KW-1133">Transmembrane helix</keyword>
<keyword evidence="1" id="KW-0472">Membrane</keyword>
<evidence type="ECO:0000313" key="2">
    <source>
        <dbReference type="EMBL" id="KQH75552.1"/>
    </source>
</evidence>
<feature type="transmembrane region" description="Helical" evidence="1">
    <location>
        <begin position="7"/>
        <end position="27"/>
    </location>
</feature>
<sequence>MTRAAVHFRCIIVATLATLCFFVTFVLGMDGPATVAAVVVALALGGAIWAHHLEHEHERRMREREGLR</sequence>
<evidence type="ECO:0000313" key="3">
    <source>
        <dbReference type="Proteomes" id="UP000051677"/>
    </source>
</evidence>
<name>A0A0Q2U4A4_MYCGO</name>
<dbReference type="Proteomes" id="UP000051677">
    <property type="component" value="Unassembled WGS sequence"/>
</dbReference>